<reference evidence="3 4" key="1">
    <citation type="submission" date="2024-10" db="EMBL/GenBank/DDBJ databases">
        <title>Paracoccus drimophilus sp. nov., a novel bacterium from corn roots in Hunan.</title>
        <authorList>
            <person name="Li X."/>
        </authorList>
    </citation>
    <scope>NUCLEOTIDE SEQUENCE [LARGE SCALE GENOMIC DNA]</scope>
    <source>
        <strain evidence="3 4">NGMCC 1.201697</strain>
    </source>
</reference>
<sequence length="111" mass="12119">MLSALPSLLGEELLAILPMLAVTSFLRSRTGVGAGLTLALGIVSGWLVFCLAHPPTYDWNVAQCFGVIGVARLVFTLAFLVTRNLWVSFGVHIATDWTEIMLARYFHELGI</sequence>
<accession>A0ABW7LRG4</accession>
<evidence type="ECO:0000256" key="1">
    <source>
        <dbReference type="SAM" id="Phobius"/>
    </source>
</evidence>
<keyword evidence="4" id="KW-1185">Reference proteome</keyword>
<dbReference type="InterPro" id="IPR003675">
    <property type="entry name" value="Rce1/LyrA-like_dom"/>
</dbReference>
<dbReference type="EMBL" id="JBIMPR010000026">
    <property type="protein sequence ID" value="MFH5776921.1"/>
    <property type="molecule type" value="Genomic_DNA"/>
</dbReference>
<organism evidence="3 4">
    <name type="scientific">Paracoccus broussonetiae subsp. drimophilus</name>
    <dbReference type="NCBI Taxonomy" id="3373869"/>
    <lineage>
        <taxon>Bacteria</taxon>
        <taxon>Pseudomonadati</taxon>
        <taxon>Pseudomonadota</taxon>
        <taxon>Alphaproteobacteria</taxon>
        <taxon>Rhodobacterales</taxon>
        <taxon>Paracoccaceae</taxon>
        <taxon>Paracoccus</taxon>
        <taxon>Paracoccus broussonetiae</taxon>
    </lineage>
</organism>
<keyword evidence="1" id="KW-1133">Transmembrane helix</keyword>
<feature type="transmembrane region" description="Helical" evidence="1">
    <location>
        <begin position="60"/>
        <end position="81"/>
    </location>
</feature>
<dbReference type="RefSeq" id="WP_395135938.1">
    <property type="nucleotide sequence ID" value="NZ_JBIMPR010000026.1"/>
</dbReference>
<feature type="domain" description="CAAX prenyl protease 2/Lysostaphin resistance protein A-like" evidence="2">
    <location>
        <begin position="9"/>
        <end position="97"/>
    </location>
</feature>
<name>A0ABW7LRG4_9RHOB</name>
<comment type="caution">
    <text evidence="3">The sequence shown here is derived from an EMBL/GenBank/DDBJ whole genome shotgun (WGS) entry which is preliminary data.</text>
</comment>
<evidence type="ECO:0000313" key="4">
    <source>
        <dbReference type="Proteomes" id="UP001609376"/>
    </source>
</evidence>
<dbReference type="Proteomes" id="UP001609376">
    <property type="component" value="Unassembled WGS sequence"/>
</dbReference>
<protein>
    <submittedName>
        <fullName evidence="3">Type II CAAX prenyl endopeptidase Rce1 family protein</fullName>
    </submittedName>
</protein>
<keyword evidence="1" id="KW-0472">Membrane</keyword>
<feature type="transmembrane region" description="Helical" evidence="1">
    <location>
        <begin position="33"/>
        <end position="54"/>
    </location>
</feature>
<dbReference type="Pfam" id="PF02517">
    <property type="entry name" value="Rce1-like"/>
    <property type="match status" value="1"/>
</dbReference>
<proteinExistence type="predicted"/>
<evidence type="ECO:0000259" key="2">
    <source>
        <dbReference type="Pfam" id="PF02517"/>
    </source>
</evidence>
<keyword evidence="1" id="KW-0812">Transmembrane</keyword>
<gene>
    <name evidence="3" type="ORF">ACHFJ0_21975</name>
</gene>
<evidence type="ECO:0000313" key="3">
    <source>
        <dbReference type="EMBL" id="MFH5776921.1"/>
    </source>
</evidence>